<sequence>MAKMANAMRLGTSRTMLRAHARLIEFILAPSDRWSDGGRRRELGVGGGGPVVRGEASSWIFPGMTPMSAAKVTSVEAGRAFDGKTVVRIARSRDGNSLSVKRYFWSAWERSLFRQRTFSQSDENSCQEIKRIENVNTAGMPR</sequence>
<dbReference type="KEGG" id="ure:UREG_02022"/>
<accession>C4JK65</accession>
<evidence type="ECO:0000313" key="1">
    <source>
        <dbReference type="EMBL" id="EEP77173.1"/>
    </source>
</evidence>
<gene>
    <name evidence="1" type="ORF">UREG_02022</name>
</gene>
<dbReference type="EMBL" id="CH476615">
    <property type="protein sequence ID" value="EEP77173.1"/>
    <property type="molecule type" value="Genomic_DNA"/>
</dbReference>
<dbReference type="InParanoid" id="C4JK65"/>
<dbReference type="GeneID" id="8440459"/>
<dbReference type="Proteomes" id="UP000002058">
    <property type="component" value="Unassembled WGS sequence"/>
</dbReference>
<dbReference type="VEuPathDB" id="FungiDB:UREG_02022"/>
<dbReference type="AlphaFoldDB" id="C4JK65"/>
<reference evidence="2" key="1">
    <citation type="journal article" date="2009" name="Genome Res.">
        <title>Comparative genomic analyses of the human fungal pathogens Coccidioides and their relatives.</title>
        <authorList>
            <person name="Sharpton T.J."/>
            <person name="Stajich J.E."/>
            <person name="Rounsley S.D."/>
            <person name="Gardner M.J."/>
            <person name="Wortman J.R."/>
            <person name="Jordar V.S."/>
            <person name="Maiti R."/>
            <person name="Kodira C.D."/>
            <person name="Neafsey D.E."/>
            <person name="Zeng Q."/>
            <person name="Hung C.-Y."/>
            <person name="McMahan C."/>
            <person name="Muszewska A."/>
            <person name="Grynberg M."/>
            <person name="Mandel M.A."/>
            <person name="Kellner E.M."/>
            <person name="Barker B.M."/>
            <person name="Galgiani J.N."/>
            <person name="Orbach M.J."/>
            <person name="Kirkland T.N."/>
            <person name="Cole G.T."/>
            <person name="Henn M.R."/>
            <person name="Birren B.W."/>
            <person name="Taylor J.W."/>
        </authorList>
    </citation>
    <scope>NUCLEOTIDE SEQUENCE [LARGE SCALE GENOMIC DNA]</scope>
    <source>
        <strain evidence="2">UAMH 1704</strain>
    </source>
</reference>
<proteinExistence type="predicted"/>
<evidence type="ECO:0000313" key="2">
    <source>
        <dbReference type="Proteomes" id="UP000002058"/>
    </source>
</evidence>
<keyword evidence="2" id="KW-1185">Reference proteome</keyword>
<name>C4JK65_UNCRE</name>
<organism evidence="1 2">
    <name type="scientific">Uncinocarpus reesii (strain UAMH 1704)</name>
    <dbReference type="NCBI Taxonomy" id="336963"/>
    <lineage>
        <taxon>Eukaryota</taxon>
        <taxon>Fungi</taxon>
        <taxon>Dikarya</taxon>
        <taxon>Ascomycota</taxon>
        <taxon>Pezizomycotina</taxon>
        <taxon>Eurotiomycetes</taxon>
        <taxon>Eurotiomycetidae</taxon>
        <taxon>Onygenales</taxon>
        <taxon>Onygenaceae</taxon>
        <taxon>Uncinocarpus</taxon>
    </lineage>
</organism>
<protein>
    <submittedName>
        <fullName evidence="1">Uncharacterized protein</fullName>
    </submittedName>
</protein>
<dbReference type="RefSeq" id="XP_002542506.1">
    <property type="nucleotide sequence ID" value="XM_002542460.1"/>
</dbReference>
<dbReference type="HOGENOM" id="CLU_1817234_0_0_1"/>